<comment type="subcellular location">
    <subcellularLocation>
        <location evidence="2">Membrane</location>
        <topology evidence="2">Multi-pass membrane protein</topology>
    </subcellularLocation>
</comment>
<dbReference type="InterPro" id="IPR036034">
    <property type="entry name" value="PDZ_sf"/>
</dbReference>
<accession>A0A2Z6AZL3</accession>
<dbReference type="InterPro" id="IPR008915">
    <property type="entry name" value="Peptidase_M50"/>
</dbReference>
<comment type="similarity">
    <text evidence="3 11">Belongs to the peptidase M50B family.</text>
</comment>
<dbReference type="GO" id="GO:0006508">
    <property type="term" value="P:proteolysis"/>
    <property type="evidence" value="ECO:0007669"/>
    <property type="project" value="UniProtKB-KW"/>
</dbReference>
<dbReference type="GO" id="GO:0016020">
    <property type="term" value="C:membrane"/>
    <property type="evidence" value="ECO:0007669"/>
    <property type="project" value="UniProtKB-SubCell"/>
</dbReference>
<evidence type="ECO:0000256" key="5">
    <source>
        <dbReference type="ARBA" id="ARBA00022692"/>
    </source>
</evidence>
<dbReference type="RefSeq" id="WP_126378888.1">
    <property type="nucleotide sequence ID" value="NZ_AP017378.1"/>
</dbReference>
<dbReference type="InterPro" id="IPR001478">
    <property type="entry name" value="PDZ"/>
</dbReference>
<evidence type="ECO:0000256" key="7">
    <source>
        <dbReference type="ARBA" id="ARBA00022833"/>
    </source>
</evidence>
<dbReference type="KEGG" id="dfl:DFE_1907"/>
<evidence type="ECO:0000256" key="2">
    <source>
        <dbReference type="ARBA" id="ARBA00004141"/>
    </source>
</evidence>
<evidence type="ECO:0000256" key="10">
    <source>
        <dbReference type="ARBA" id="ARBA00023136"/>
    </source>
</evidence>
<dbReference type="InterPro" id="IPR041489">
    <property type="entry name" value="PDZ_6"/>
</dbReference>
<keyword evidence="14" id="KW-1185">Reference proteome</keyword>
<protein>
    <recommendedName>
        <fullName evidence="11">Zinc metalloprotease</fullName>
        <ecNumber evidence="11">3.4.24.-</ecNumber>
    </recommendedName>
</protein>
<feature type="transmembrane region" description="Helical" evidence="11">
    <location>
        <begin position="96"/>
        <end position="120"/>
    </location>
</feature>
<dbReference type="CDD" id="cd06163">
    <property type="entry name" value="S2P-M50_PDZ_RseP-like"/>
    <property type="match status" value="1"/>
</dbReference>
<keyword evidence="9 11" id="KW-0482">Metalloprotease</keyword>
<dbReference type="EMBL" id="AP017378">
    <property type="protein sequence ID" value="BBD08633.1"/>
    <property type="molecule type" value="Genomic_DNA"/>
</dbReference>
<keyword evidence="8 11" id="KW-1133">Transmembrane helix</keyword>
<keyword evidence="5 11" id="KW-0812">Transmembrane</keyword>
<keyword evidence="4 13" id="KW-0645">Protease</keyword>
<dbReference type="Gene3D" id="2.30.42.10">
    <property type="match status" value="1"/>
</dbReference>
<feature type="domain" description="PDZ" evidence="12">
    <location>
        <begin position="113"/>
        <end position="184"/>
    </location>
</feature>
<dbReference type="Pfam" id="PF17820">
    <property type="entry name" value="PDZ_6"/>
    <property type="match status" value="1"/>
</dbReference>
<keyword evidence="7 11" id="KW-0862">Zinc</keyword>
<dbReference type="Proteomes" id="UP000269883">
    <property type="component" value="Chromosome"/>
</dbReference>
<dbReference type="GO" id="GO:0004222">
    <property type="term" value="F:metalloendopeptidase activity"/>
    <property type="evidence" value="ECO:0007669"/>
    <property type="project" value="InterPro"/>
</dbReference>
<evidence type="ECO:0000256" key="6">
    <source>
        <dbReference type="ARBA" id="ARBA00022801"/>
    </source>
</evidence>
<dbReference type="GO" id="GO:0046872">
    <property type="term" value="F:metal ion binding"/>
    <property type="evidence" value="ECO:0007669"/>
    <property type="project" value="UniProtKB-KW"/>
</dbReference>
<evidence type="ECO:0000256" key="4">
    <source>
        <dbReference type="ARBA" id="ARBA00022670"/>
    </source>
</evidence>
<evidence type="ECO:0000256" key="1">
    <source>
        <dbReference type="ARBA" id="ARBA00001947"/>
    </source>
</evidence>
<dbReference type="InterPro" id="IPR004387">
    <property type="entry name" value="Pept_M50_Zn"/>
</dbReference>
<evidence type="ECO:0000259" key="12">
    <source>
        <dbReference type="SMART" id="SM00228"/>
    </source>
</evidence>
<dbReference type="CDD" id="cd23081">
    <property type="entry name" value="cpPDZ_EcRseP-like"/>
    <property type="match status" value="1"/>
</dbReference>
<dbReference type="OrthoDB" id="9782003at2"/>
<dbReference type="SMART" id="SM00228">
    <property type="entry name" value="PDZ"/>
    <property type="match status" value="1"/>
</dbReference>
<dbReference type="EC" id="3.4.24.-" evidence="11"/>
<keyword evidence="10 11" id="KW-0472">Membrane</keyword>
<sequence length="355" mass="38825">MQGTIAVILVLGALIFFHELGHFIVARLLGVGVKAFSLGFGPKLVGFRRGQTDYKLSLIPLGGYVSLLGEGGDEEDLPEGFTREESFALRPPLHRMMVVAAGPIFNFVLAWFILWGLFFVEGKMDLKPVVGTVQESSAAQIAGLQPGDFITAIDGEPVIFWKEMTTLIQESEGRTLLFTVDRDSQQIDIQITPRLAENTNLFGETITTPMVGIGSRGDVVTQPMSFGEAMTEGGMQTLNYIKVTLQALIKIVERAIPLDTVGGPIMIAQLVSDGAEQGLTSVLFLTAIISVNLGLINLFPIPVLDGGHILFCGLEMIFRRPVSEKWQIITTRLGIMFLVMLMGLAIFNDLYRLFS</sequence>
<evidence type="ECO:0000256" key="11">
    <source>
        <dbReference type="RuleBase" id="RU362031"/>
    </source>
</evidence>
<gene>
    <name evidence="13" type="ORF">DFE_1907</name>
</gene>
<keyword evidence="11" id="KW-0479">Metal-binding</keyword>
<dbReference type="PANTHER" id="PTHR42837">
    <property type="entry name" value="REGULATOR OF SIGMA-E PROTEASE RSEP"/>
    <property type="match status" value="1"/>
</dbReference>
<comment type="cofactor">
    <cofactor evidence="1 11">
        <name>Zn(2+)</name>
        <dbReference type="ChEBI" id="CHEBI:29105"/>
    </cofactor>
</comment>
<reference evidence="13 14" key="1">
    <citation type="journal article" date="2018" name="Sci. Adv.">
        <title>Multi-heme cytochromes provide a pathway for survival in energy-limited environments.</title>
        <authorList>
            <person name="Deng X."/>
            <person name="Dohmae N."/>
            <person name="Nealson K.H."/>
            <person name="Hashimoto K."/>
            <person name="Okamoto A."/>
        </authorList>
    </citation>
    <scope>NUCLEOTIDE SEQUENCE [LARGE SCALE GENOMIC DNA]</scope>
    <source>
        <strain evidence="13 14">IS5</strain>
    </source>
</reference>
<proteinExistence type="inferred from homology"/>
<organism evidence="13 14">
    <name type="scientific">Desulfovibrio ferrophilus</name>
    <dbReference type="NCBI Taxonomy" id="241368"/>
    <lineage>
        <taxon>Bacteria</taxon>
        <taxon>Pseudomonadati</taxon>
        <taxon>Thermodesulfobacteriota</taxon>
        <taxon>Desulfovibrionia</taxon>
        <taxon>Desulfovibrionales</taxon>
        <taxon>Desulfovibrionaceae</taxon>
        <taxon>Desulfovibrio</taxon>
    </lineage>
</organism>
<name>A0A2Z6AZL3_9BACT</name>
<dbReference type="SUPFAM" id="SSF50156">
    <property type="entry name" value="PDZ domain-like"/>
    <property type="match status" value="1"/>
</dbReference>
<evidence type="ECO:0000313" key="14">
    <source>
        <dbReference type="Proteomes" id="UP000269883"/>
    </source>
</evidence>
<evidence type="ECO:0000256" key="8">
    <source>
        <dbReference type="ARBA" id="ARBA00022989"/>
    </source>
</evidence>
<dbReference type="NCBIfam" id="TIGR00054">
    <property type="entry name" value="RIP metalloprotease RseP"/>
    <property type="match status" value="1"/>
</dbReference>
<evidence type="ECO:0000313" key="13">
    <source>
        <dbReference type="EMBL" id="BBD08633.1"/>
    </source>
</evidence>
<evidence type="ECO:0000256" key="9">
    <source>
        <dbReference type="ARBA" id="ARBA00023049"/>
    </source>
</evidence>
<feature type="transmembrane region" description="Helical" evidence="11">
    <location>
        <begin position="326"/>
        <end position="347"/>
    </location>
</feature>
<evidence type="ECO:0000256" key="3">
    <source>
        <dbReference type="ARBA" id="ARBA00007931"/>
    </source>
</evidence>
<dbReference type="AlphaFoldDB" id="A0A2Z6AZL3"/>
<keyword evidence="6 11" id="KW-0378">Hydrolase</keyword>
<dbReference type="PANTHER" id="PTHR42837:SF2">
    <property type="entry name" value="MEMBRANE METALLOPROTEASE ARASP2, CHLOROPLASTIC-RELATED"/>
    <property type="match status" value="1"/>
</dbReference>
<feature type="transmembrane region" description="Helical" evidence="11">
    <location>
        <begin position="282"/>
        <end position="301"/>
    </location>
</feature>
<dbReference type="Pfam" id="PF02163">
    <property type="entry name" value="Peptidase_M50"/>
    <property type="match status" value="1"/>
</dbReference>